<dbReference type="VEuPathDB" id="AmoebaDB:FDP41_002830"/>
<dbReference type="Pfam" id="PF11326">
    <property type="entry name" value="PANTS-like"/>
    <property type="match status" value="1"/>
</dbReference>
<reference evidence="1 2" key="1">
    <citation type="journal article" date="2019" name="Sci. Rep.">
        <title>Nanopore sequencing improves the draft genome of the human pathogenic amoeba Naegleria fowleri.</title>
        <authorList>
            <person name="Liechti N."/>
            <person name="Schurch N."/>
            <person name="Bruggmann R."/>
            <person name="Wittwer M."/>
        </authorList>
    </citation>
    <scope>NUCLEOTIDE SEQUENCE [LARGE SCALE GENOMIC DNA]</scope>
    <source>
        <strain evidence="1 2">ATCC 30894</strain>
    </source>
</reference>
<dbReference type="GeneID" id="68110048"/>
<comment type="caution">
    <text evidence="1">The sequence shown here is derived from an EMBL/GenBank/DDBJ whole genome shotgun (WGS) entry which is preliminary data.</text>
</comment>
<dbReference type="AlphaFoldDB" id="A0A6A5BY75"/>
<evidence type="ECO:0000313" key="1">
    <source>
        <dbReference type="EMBL" id="KAF0978315.1"/>
    </source>
</evidence>
<protein>
    <submittedName>
        <fullName evidence="1">Uncharacterized protein</fullName>
    </submittedName>
</protein>
<sequence>MNVFDSRLKAIPPSREYRDKTMMNCLSHFDKYQECRRSNLSNFYELGQIRPCLEEWETFRWCFKAKFLFDEESKERLKTRMRNVYVNMDKMPWIWKDHYLQYLKEQDRLPKRYSYLVEDHDMEDDNNAKQQ</sequence>
<organism evidence="1 2">
    <name type="scientific">Naegleria fowleri</name>
    <name type="common">Brain eating amoeba</name>
    <dbReference type="NCBI Taxonomy" id="5763"/>
    <lineage>
        <taxon>Eukaryota</taxon>
        <taxon>Discoba</taxon>
        <taxon>Heterolobosea</taxon>
        <taxon>Tetramitia</taxon>
        <taxon>Eutetramitia</taxon>
        <taxon>Vahlkampfiidae</taxon>
        <taxon>Naegleria</taxon>
    </lineage>
</organism>
<dbReference type="RefSeq" id="XP_044563028.1">
    <property type="nucleotide sequence ID" value="XM_044706068.1"/>
</dbReference>
<gene>
    <name evidence="1" type="ORF">FDP41_002830</name>
</gene>
<dbReference type="EMBL" id="VFQX01000030">
    <property type="protein sequence ID" value="KAF0978315.1"/>
    <property type="molecule type" value="Genomic_DNA"/>
</dbReference>
<keyword evidence="2" id="KW-1185">Reference proteome</keyword>
<evidence type="ECO:0000313" key="2">
    <source>
        <dbReference type="Proteomes" id="UP000444721"/>
    </source>
</evidence>
<dbReference type="VEuPathDB" id="AmoebaDB:NF0126620"/>
<accession>A0A6A5BY75</accession>
<dbReference type="InterPro" id="IPR021475">
    <property type="entry name" value="Pants/Emi1-like"/>
</dbReference>
<dbReference type="Proteomes" id="UP000444721">
    <property type="component" value="Unassembled WGS sequence"/>
</dbReference>
<proteinExistence type="predicted"/>
<name>A0A6A5BY75_NAEFO</name>